<keyword evidence="4" id="KW-1185">Reference proteome</keyword>
<dbReference type="AlphaFoldDB" id="A0A7X0ECW5"/>
<dbReference type="Pfam" id="PF04966">
    <property type="entry name" value="OprB"/>
    <property type="match status" value="1"/>
</dbReference>
<dbReference type="EMBL" id="JACIIZ010000006">
    <property type="protein sequence ID" value="MBB6252103.1"/>
    <property type="molecule type" value="Genomic_DNA"/>
</dbReference>
<dbReference type="InterPro" id="IPR007049">
    <property type="entry name" value="Carb-sel_porin_OprB"/>
</dbReference>
<dbReference type="GO" id="GO:0016020">
    <property type="term" value="C:membrane"/>
    <property type="evidence" value="ECO:0007669"/>
    <property type="project" value="InterPro"/>
</dbReference>
<dbReference type="Gene3D" id="2.40.160.180">
    <property type="entry name" value="Carbohydrate-selective porin OprB"/>
    <property type="match status" value="1"/>
</dbReference>
<dbReference type="GO" id="GO:0015288">
    <property type="term" value="F:porin activity"/>
    <property type="evidence" value="ECO:0007669"/>
    <property type="project" value="InterPro"/>
</dbReference>
<dbReference type="InterPro" id="IPR052932">
    <property type="entry name" value="OprB_Porin"/>
</dbReference>
<protein>
    <submittedName>
        <fullName evidence="3">Porin</fullName>
    </submittedName>
</protein>
<reference evidence="3 4" key="1">
    <citation type="submission" date="2020-08" db="EMBL/GenBank/DDBJ databases">
        <title>Genomic Encyclopedia of Type Strains, Phase IV (KMG-IV): sequencing the most valuable type-strain genomes for metagenomic binning, comparative biology and taxonomic classification.</title>
        <authorList>
            <person name="Goeker M."/>
        </authorList>
    </citation>
    <scope>NUCLEOTIDE SEQUENCE [LARGE SCALE GENOMIC DNA]</scope>
    <source>
        <strain evidence="3 4">DSM 22198</strain>
    </source>
</reference>
<gene>
    <name evidence="3" type="ORF">FHS74_002663</name>
</gene>
<accession>A0A7X0ECW5</accession>
<dbReference type="PANTHER" id="PTHR37944">
    <property type="entry name" value="PORIN B"/>
    <property type="match status" value="1"/>
</dbReference>
<evidence type="ECO:0000256" key="1">
    <source>
        <dbReference type="ARBA" id="ARBA00008769"/>
    </source>
</evidence>
<comment type="caution">
    <text evidence="3">The sequence shown here is derived from an EMBL/GenBank/DDBJ whole genome shotgun (WGS) entry which is preliminary data.</text>
</comment>
<dbReference type="RefSeq" id="WP_184801104.1">
    <property type="nucleotide sequence ID" value="NZ_JACIIZ010000006.1"/>
</dbReference>
<evidence type="ECO:0000313" key="3">
    <source>
        <dbReference type="EMBL" id="MBB6252103.1"/>
    </source>
</evidence>
<comment type="similarity">
    <text evidence="1 2">Belongs to the OprB family.</text>
</comment>
<keyword evidence="2" id="KW-0732">Signal</keyword>
<sequence>MRQIARSVLRPLLRPVVETFPVAAMAAILSGPALAGDPGTGETIDWLASYTGEAAANPSGGMRQGSAYAGQILLGADVNLNNAVDWSGATLHVAAVNRHGSNLAAQYLGSTTSLQEIYGAQNTRLARFTVEQSLMDGRLVVEGGRTVANISFLGSSLCANFQINSACGNPTFVFKTSSFTWWPVSSWGAHATAWLTPTVYLHAGAYEVNPSHQSSTEHGFDWGTATATGAIAPMALGYQTTFATDRLPRKYEIGGWYDGADYTDPLRDASGRAAVVSGQPNATLNGRSGVFFRFEQMVLRPDDTSQRGLTLFGVAMTGTGGRLIEDHFLELGLVQRGTFAGRDDDTIGFVVNQQKYSHDALEALRLARAAAGGSGTPADDQIMMELSYGVQLDHAIRIQPNLQYVIHPDQFSDPARLHDAPNAFVIGLRFDVDIAGLMRGRSL</sequence>
<feature type="chain" id="PRO_5031610426" evidence="2">
    <location>
        <begin position="36"/>
        <end position="443"/>
    </location>
</feature>
<dbReference type="InterPro" id="IPR038673">
    <property type="entry name" value="OprB_sf"/>
</dbReference>
<feature type="signal peptide" evidence="2">
    <location>
        <begin position="1"/>
        <end position="35"/>
    </location>
</feature>
<proteinExistence type="inferred from homology"/>
<name>A0A7X0ECW5_9PROT</name>
<evidence type="ECO:0000256" key="2">
    <source>
        <dbReference type="RuleBase" id="RU363072"/>
    </source>
</evidence>
<dbReference type="Proteomes" id="UP000539175">
    <property type="component" value="Unassembled WGS sequence"/>
</dbReference>
<dbReference type="PANTHER" id="PTHR37944:SF1">
    <property type="entry name" value="PORIN B"/>
    <property type="match status" value="1"/>
</dbReference>
<evidence type="ECO:0000313" key="4">
    <source>
        <dbReference type="Proteomes" id="UP000539175"/>
    </source>
</evidence>
<organism evidence="3 4">
    <name type="scientific">Nitrospirillum iridis</name>
    <dbReference type="NCBI Taxonomy" id="765888"/>
    <lineage>
        <taxon>Bacteria</taxon>
        <taxon>Pseudomonadati</taxon>
        <taxon>Pseudomonadota</taxon>
        <taxon>Alphaproteobacteria</taxon>
        <taxon>Rhodospirillales</taxon>
        <taxon>Azospirillaceae</taxon>
        <taxon>Nitrospirillum</taxon>
    </lineage>
</organism>
<dbReference type="GO" id="GO:0008643">
    <property type="term" value="P:carbohydrate transport"/>
    <property type="evidence" value="ECO:0007669"/>
    <property type="project" value="InterPro"/>
</dbReference>